<gene>
    <name evidence="2" type="ORF">ACFFVD_15885</name>
</gene>
<dbReference type="RefSeq" id="WP_182630848.1">
    <property type="nucleotide sequence ID" value="NZ_JAALDM010000015.1"/>
</dbReference>
<comment type="caution">
    <text evidence="2">The sequence shown here is derived from an EMBL/GenBank/DDBJ whole genome shotgun (WGS) entry which is preliminary data.</text>
</comment>
<name>A0ABV5JU40_9ACTN</name>
<dbReference type="EMBL" id="JBHMDY010000013">
    <property type="protein sequence ID" value="MFB9261278.1"/>
    <property type="molecule type" value="Genomic_DNA"/>
</dbReference>
<sequence length="126" mass="14118">MPACPCGGGEYSACCGPLVEDGVPARTAEQLMRSRYTAFATGHPDHLWRTWHPRYRPKNVETGGVTWLGLSVLEVVAGEEDDDDGVVEFEARFSGPDGVENMRERSEFRRRGGRWVYLEGTDPRED</sequence>
<organism evidence="2 3">
    <name type="scientific">Dietzia aerolata</name>
    <dbReference type="NCBI Taxonomy" id="595984"/>
    <lineage>
        <taxon>Bacteria</taxon>
        <taxon>Bacillati</taxon>
        <taxon>Actinomycetota</taxon>
        <taxon>Actinomycetes</taxon>
        <taxon>Mycobacteriales</taxon>
        <taxon>Dietziaceae</taxon>
        <taxon>Dietzia</taxon>
    </lineage>
</organism>
<dbReference type="Gene3D" id="3.10.450.50">
    <property type="match status" value="1"/>
</dbReference>
<dbReference type="Proteomes" id="UP001589700">
    <property type="component" value="Unassembled WGS sequence"/>
</dbReference>
<dbReference type="SUPFAM" id="SSF54427">
    <property type="entry name" value="NTF2-like"/>
    <property type="match status" value="1"/>
</dbReference>
<keyword evidence="3" id="KW-1185">Reference proteome</keyword>
<dbReference type="InterPro" id="IPR032710">
    <property type="entry name" value="NTF2-like_dom_sf"/>
</dbReference>
<evidence type="ECO:0000313" key="3">
    <source>
        <dbReference type="Proteomes" id="UP001589700"/>
    </source>
</evidence>
<dbReference type="InterPro" id="IPR048469">
    <property type="entry name" value="YchJ-like_M"/>
</dbReference>
<accession>A0ABV5JU40</accession>
<reference evidence="2 3" key="1">
    <citation type="submission" date="2024-09" db="EMBL/GenBank/DDBJ databases">
        <authorList>
            <person name="Sun Q."/>
            <person name="Mori K."/>
        </authorList>
    </citation>
    <scope>NUCLEOTIDE SEQUENCE [LARGE SCALE GENOMIC DNA]</scope>
    <source>
        <strain evidence="2 3">CCM 7659</strain>
    </source>
</reference>
<evidence type="ECO:0000313" key="2">
    <source>
        <dbReference type="EMBL" id="MFB9261278.1"/>
    </source>
</evidence>
<feature type="domain" description="YchJ-like middle NTF2-like" evidence="1">
    <location>
        <begin position="27"/>
        <end position="120"/>
    </location>
</feature>
<evidence type="ECO:0000259" key="1">
    <source>
        <dbReference type="Pfam" id="PF17775"/>
    </source>
</evidence>
<dbReference type="Pfam" id="PF17775">
    <property type="entry name" value="YchJ_M-like"/>
    <property type="match status" value="1"/>
</dbReference>
<protein>
    <submittedName>
        <fullName evidence="2">YchJ family protein</fullName>
    </submittedName>
</protein>
<proteinExistence type="predicted"/>